<dbReference type="Gene3D" id="3.40.50.2000">
    <property type="entry name" value="Glycogen Phosphorylase B"/>
    <property type="match status" value="2"/>
</dbReference>
<dbReference type="Proteomes" id="UP001594351">
    <property type="component" value="Unassembled WGS sequence"/>
</dbReference>
<proteinExistence type="predicted"/>
<reference evidence="3 4" key="1">
    <citation type="submission" date="2024-09" db="EMBL/GenBank/DDBJ databases">
        <title>Laminarin stimulates single cell rates of sulfate reduction while oxygen inhibits transcriptomic activity in coastal marine sediment.</title>
        <authorList>
            <person name="Lindsay M."/>
            <person name="Orcutt B."/>
            <person name="Emerson D."/>
            <person name="Stepanauskas R."/>
            <person name="D'Angelo T."/>
        </authorList>
    </citation>
    <scope>NUCLEOTIDE SEQUENCE [LARGE SCALE GENOMIC DNA]</scope>
    <source>
        <strain evidence="3">SAG AM-311-K15</strain>
    </source>
</reference>
<organism evidence="3 4">
    <name type="scientific">candidate division CSSED10-310 bacterium</name>
    <dbReference type="NCBI Taxonomy" id="2855610"/>
    <lineage>
        <taxon>Bacteria</taxon>
        <taxon>Bacteria division CSSED10-310</taxon>
    </lineage>
</organism>
<dbReference type="InterPro" id="IPR050194">
    <property type="entry name" value="Glycosyltransferase_grp1"/>
</dbReference>
<dbReference type="GO" id="GO:0016757">
    <property type="term" value="F:glycosyltransferase activity"/>
    <property type="evidence" value="ECO:0007669"/>
    <property type="project" value="UniProtKB-KW"/>
</dbReference>
<gene>
    <name evidence="3" type="ORF">ACFL27_08625</name>
</gene>
<keyword evidence="3" id="KW-0328">Glycosyltransferase</keyword>
<dbReference type="EC" id="2.4.-.-" evidence="3"/>
<name>A0ABV6YVL1_UNCC1</name>
<evidence type="ECO:0000313" key="4">
    <source>
        <dbReference type="Proteomes" id="UP001594351"/>
    </source>
</evidence>
<dbReference type="InterPro" id="IPR001296">
    <property type="entry name" value="Glyco_trans_1"/>
</dbReference>
<feature type="domain" description="Glycosyl transferase family 1" evidence="1">
    <location>
        <begin position="200"/>
        <end position="365"/>
    </location>
</feature>
<keyword evidence="3" id="KW-0808">Transferase</keyword>
<evidence type="ECO:0000259" key="1">
    <source>
        <dbReference type="Pfam" id="PF00534"/>
    </source>
</evidence>
<feature type="domain" description="Glycosyltransferase subfamily 4-like N-terminal" evidence="2">
    <location>
        <begin position="17"/>
        <end position="193"/>
    </location>
</feature>
<keyword evidence="4" id="KW-1185">Reference proteome</keyword>
<evidence type="ECO:0000313" key="3">
    <source>
        <dbReference type="EMBL" id="MFC1850241.1"/>
    </source>
</evidence>
<dbReference type="EMBL" id="JBHPBY010000085">
    <property type="protein sequence ID" value="MFC1850241.1"/>
    <property type="molecule type" value="Genomic_DNA"/>
</dbReference>
<evidence type="ECO:0000259" key="2">
    <source>
        <dbReference type="Pfam" id="PF13439"/>
    </source>
</evidence>
<dbReference type="InterPro" id="IPR028098">
    <property type="entry name" value="Glyco_trans_4-like_N"/>
</dbReference>
<dbReference type="PANTHER" id="PTHR45947:SF3">
    <property type="entry name" value="SULFOQUINOVOSYL TRANSFERASE SQD2"/>
    <property type="match status" value="1"/>
</dbReference>
<dbReference type="SUPFAM" id="SSF53756">
    <property type="entry name" value="UDP-Glycosyltransferase/glycogen phosphorylase"/>
    <property type="match status" value="1"/>
</dbReference>
<comment type="caution">
    <text evidence="3">The sequence shown here is derived from an EMBL/GenBank/DDBJ whole genome shotgun (WGS) entry which is preliminary data.</text>
</comment>
<dbReference type="PANTHER" id="PTHR45947">
    <property type="entry name" value="SULFOQUINOVOSYL TRANSFERASE SQD2"/>
    <property type="match status" value="1"/>
</dbReference>
<dbReference type="Pfam" id="PF00534">
    <property type="entry name" value="Glycos_transf_1"/>
    <property type="match status" value="1"/>
</dbReference>
<protein>
    <submittedName>
        <fullName evidence="3">Glycosyltransferase</fullName>
        <ecNumber evidence="3">2.4.-.-</ecNumber>
    </submittedName>
</protein>
<dbReference type="Pfam" id="PF13439">
    <property type="entry name" value="Glyco_transf_4"/>
    <property type="match status" value="1"/>
</dbReference>
<sequence length="401" mass="45658">MKILHVIPSYEPAWAFGGTVTASSQLCRGLARQGIEVTVYTTNADGKGQYLEVQLNEPITLGGVIVWYFEGRLGHKRNFYSPLLTRKLRASIKEFDLVLVSAIWQYIQMDVSKICQSAQIPYVVTPHGSLTKWSWSRKTFKKRLYWHLISKKSLSNSAAIHFTAEDERLSTLSALPDLRKIPSFVIPNGIDIEESKKIHDQRQSFNISPDKFVLLFAGRLHPGKGIDLILKALQKMRAENIVFIILGHTEEINYVNYLRSLVDNLPSESVIWQTAVPREEMWDFYHAANLFVLPSDHENFSFGSVEAMACGLPILISRNVALWREVQSNEAGFIIHQNVDEIADIIRKSSLNKDKLSQMAQNARKLAEEHYSIDSVTRQMIQAYHDIVSGREITKCPDTNR</sequence>
<accession>A0ABV6YVL1</accession>